<evidence type="ECO:0000256" key="1">
    <source>
        <dbReference type="SAM" id="MobiDB-lite"/>
    </source>
</evidence>
<evidence type="ECO:0000313" key="3">
    <source>
        <dbReference type="EMBL" id="OAQ59918.1"/>
    </source>
</evidence>
<gene>
    <name evidence="3" type="ORF">VFPPC_10011</name>
</gene>
<dbReference type="EMBL" id="LSBJ02000004">
    <property type="protein sequence ID" value="OAQ59918.1"/>
    <property type="molecule type" value="Genomic_DNA"/>
</dbReference>
<sequence>MQLKQLPLALLATAVAAAPVNDARHFNSCNDNPALAVLRFLRASSFCSSFIHISTQTVTSKTTVTQTVPQVVSATITATDGQTITTTNTATVEATVTNAVDGPIVTVTNTITDTATVTSPQPVTVTSTSTVSVTTYGRTGPKKRGAPGRAPCKPNPPRVPPELKRFADKVISTACSCYVKAPTVTAKSTVTVTVKPTTTLSFTATVSPTLATQANVVTVTATVTVTTTKPPTTNTATAEITATETLRPVATNTQVATQTVTVAGRQYNYVSSYNNNCVPFNYLTLNDDVQGIPLTYDGIFQYCAAKCAADPSCGQIWVANNDPITRTGLWCMTGGKQSTSNFDYTWTSSEIQCAYPPIGKYGTWYSI</sequence>
<evidence type="ECO:0008006" key="5">
    <source>
        <dbReference type="Google" id="ProtNLM"/>
    </source>
</evidence>
<feature type="chain" id="PRO_5008101198" description="Apple domain-containing protein" evidence="2">
    <location>
        <begin position="18"/>
        <end position="367"/>
    </location>
</feature>
<dbReference type="KEGG" id="pchm:VFPPC_10011"/>
<organism evidence="3 4">
    <name type="scientific">Pochonia chlamydosporia 170</name>
    <dbReference type="NCBI Taxonomy" id="1380566"/>
    <lineage>
        <taxon>Eukaryota</taxon>
        <taxon>Fungi</taxon>
        <taxon>Dikarya</taxon>
        <taxon>Ascomycota</taxon>
        <taxon>Pezizomycotina</taxon>
        <taxon>Sordariomycetes</taxon>
        <taxon>Hypocreomycetidae</taxon>
        <taxon>Hypocreales</taxon>
        <taxon>Clavicipitaceae</taxon>
        <taxon>Pochonia</taxon>
    </lineage>
</organism>
<name>A0A179F3B0_METCM</name>
<keyword evidence="2" id="KW-0732">Signal</keyword>
<comment type="caution">
    <text evidence="3">The sequence shown here is derived from an EMBL/GenBank/DDBJ whole genome shotgun (WGS) entry which is preliminary data.</text>
</comment>
<protein>
    <recommendedName>
        <fullName evidence="5">Apple domain-containing protein</fullName>
    </recommendedName>
</protein>
<dbReference type="AlphaFoldDB" id="A0A179F3B0"/>
<keyword evidence="4" id="KW-1185">Reference proteome</keyword>
<dbReference type="Proteomes" id="UP000078397">
    <property type="component" value="Unassembled WGS sequence"/>
</dbReference>
<evidence type="ECO:0000256" key="2">
    <source>
        <dbReference type="SAM" id="SignalP"/>
    </source>
</evidence>
<feature type="region of interest" description="Disordered" evidence="1">
    <location>
        <begin position="133"/>
        <end position="160"/>
    </location>
</feature>
<dbReference type="OrthoDB" id="10553586at2759"/>
<reference evidence="3 4" key="1">
    <citation type="journal article" date="2016" name="PLoS Pathog.">
        <title>Biosynthesis of antibiotic leucinostatins in bio-control fungus Purpureocillium lilacinum and their inhibition on phytophthora revealed by genome mining.</title>
        <authorList>
            <person name="Wang G."/>
            <person name="Liu Z."/>
            <person name="Lin R."/>
            <person name="Li E."/>
            <person name="Mao Z."/>
            <person name="Ling J."/>
            <person name="Yang Y."/>
            <person name="Yin W.B."/>
            <person name="Xie B."/>
        </authorList>
    </citation>
    <scope>NUCLEOTIDE SEQUENCE [LARGE SCALE GENOMIC DNA]</scope>
    <source>
        <strain evidence="3">170</strain>
    </source>
</reference>
<dbReference type="GeneID" id="28852450"/>
<proteinExistence type="predicted"/>
<dbReference type="RefSeq" id="XP_018137879.1">
    <property type="nucleotide sequence ID" value="XM_018288456.1"/>
</dbReference>
<accession>A0A179F3B0</accession>
<evidence type="ECO:0000313" key="4">
    <source>
        <dbReference type="Proteomes" id="UP000078397"/>
    </source>
</evidence>
<feature type="signal peptide" evidence="2">
    <location>
        <begin position="1"/>
        <end position="17"/>
    </location>
</feature>